<proteinExistence type="predicted"/>
<protein>
    <submittedName>
        <fullName evidence="2">TLC domain-containing protein</fullName>
    </submittedName>
</protein>
<organism evidence="1 2">
    <name type="scientific">Ascaris lumbricoides</name>
    <name type="common">Giant roundworm</name>
    <dbReference type="NCBI Taxonomy" id="6252"/>
    <lineage>
        <taxon>Eukaryota</taxon>
        <taxon>Metazoa</taxon>
        <taxon>Ecdysozoa</taxon>
        <taxon>Nematoda</taxon>
        <taxon>Chromadorea</taxon>
        <taxon>Rhabditida</taxon>
        <taxon>Spirurina</taxon>
        <taxon>Ascaridomorpha</taxon>
        <taxon>Ascaridoidea</taxon>
        <taxon>Ascarididae</taxon>
        <taxon>Ascaris</taxon>
    </lineage>
</organism>
<name>A0A0M3HLT0_ASCLU</name>
<sequence length="32" mass="3867">MLMHHWTIFMLTIFVQRNGKSDLFALRLSIVF</sequence>
<reference evidence="2" key="1">
    <citation type="submission" date="2017-02" db="UniProtKB">
        <authorList>
            <consortium name="WormBaseParasite"/>
        </authorList>
    </citation>
    <scope>IDENTIFICATION</scope>
</reference>
<dbReference type="AlphaFoldDB" id="A0A0M3HLT0"/>
<dbReference type="WBParaSite" id="ALUE_0000247501-mRNA-1">
    <property type="protein sequence ID" value="ALUE_0000247501-mRNA-1"/>
    <property type="gene ID" value="ALUE_0000247501"/>
</dbReference>
<evidence type="ECO:0000313" key="1">
    <source>
        <dbReference type="Proteomes" id="UP000036681"/>
    </source>
</evidence>
<dbReference type="Proteomes" id="UP000036681">
    <property type="component" value="Unplaced"/>
</dbReference>
<keyword evidence="1" id="KW-1185">Reference proteome</keyword>
<accession>A0A0M3HLT0</accession>
<evidence type="ECO:0000313" key="2">
    <source>
        <dbReference type="WBParaSite" id="ALUE_0000247501-mRNA-1"/>
    </source>
</evidence>